<evidence type="ECO:0000313" key="1">
    <source>
        <dbReference type="EMBL" id="KAF7325268.1"/>
    </source>
</evidence>
<protein>
    <submittedName>
        <fullName evidence="1">Uncharacterized protein</fullName>
    </submittedName>
</protein>
<dbReference type="AlphaFoldDB" id="A0A8H6TWD6"/>
<gene>
    <name evidence="1" type="ORF">MSAN_02516700</name>
</gene>
<evidence type="ECO:0000313" key="2">
    <source>
        <dbReference type="Proteomes" id="UP000623467"/>
    </source>
</evidence>
<reference evidence="1" key="1">
    <citation type="submission" date="2020-05" db="EMBL/GenBank/DDBJ databases">
        <title>Mycena genomes resolve the evolution of fungal bioluminescence.</title>
        <authorList>
            <person name="Tsai I.J."/>
        </authorList>
    </citation>
    <scope>NUCLEOTIDE SEQUENCE</scope>
    <source>
        <strain evidence="1">160909Yilan</strain>
    </source>
</reference>
<proteinExistence type="predicted"/>
<dbReference type="EMBL" id="JACAZH010000109">
    <property type="protein sequence ID" value="KAF7325268.1"/>
    <property type="molecule type" value="Genomic_DNA"/>
</dbReference>
<comment type="caution">
    <text evidence="1">The sequence shown here is derived from an EMBL/GenBank/DDBJ whole genome shotgun (WGS) entry which is preliminary data.</text>
</comment>
<accession>A0A8H6TWD6</accession>
<sequence>MHPYLDTPRPWGRPVLCGIRLDDGVGWLVSTCAHIPGFGLNSFFCAALAIPFSSPFCTGRARRASTLFPAHKSSCRAHILRGQTAVTERVAIAFDLVTIAKIVGDKWGAAIQSILVKNSIYHVLPWTGGLCVPQQRHGSERLREQGHPRQQLDRVQRVRSYRGHPHHIISPVVSACLSSAAARSLLRWSTLWFMRQAADTLTVAMQIRRLEVRPSLPSLFSSASISG</sequence>
<name>A0A8H6TWD6_9AGAR</name>
<keyword evidence="2" id="KW-1185">Reference proteome</keyword>
<organism evidence="1 2">
    <name type="scientific">Mycena sanguinolenta</name>
    <dbReference type="NCBI Taxonomy" id="230812"/>
    <lineage>
        <taxon>Eukaryota</taxon>
        <taxon>Fungi</taxon>
        <taxon>Dikarya</taxon>
        <taxon>Basidiomycota</taxon>
        <taxon>Agaricomycotina</taxon>
        <taxon>Agaricomycetes</taxon>
        <taxon>Agaricomycetidae</taxon>
        <taxon>Agaricales</taxon>
        <taxon>Marasmiineae</taxon>
        <taxon>Mycenaceae</taxon>
        <taxon>Mycena</taxon>
    </lineage>
</organism>
<dbReference type="Proteomes" id="UP000623467">
    <property type="component" value="Unassembled WGS sequence"/>
</dbReference>